<dbReference type="Pfam" id="PF00431">
    <property type="entry name" value="CUB"/>
    <property type="match status" value="1"/>
</dbReference>
<accession>A0A3B3T1H6</accession>
<dbReference type="AlphaFoldDB" id="A0A3B3T1H6"/>
<evidence type="ECO:0000313" key="5">
    <source>
        <dbReference type="Ensembl" id="ENSPKIP00000036714.1"/>
    </source>
</evidence>
<evidence type="ECO:0000256" key="1">
    <source>
        <dbReference type="ARBA" id="ARBA00022737"/>
    </source>
</evidence>
<feature type="domain" description="CUB" evidence="4">
    <location>
        <begin position="44"/>
        <end position="154"/>
    </location>
</feature>
<dbReference type="SMART" id="SM00042">
    <property type="entry name" value="CUB"/>
    <property type="match status" value="1"/>
</dbReference>
<evidence type="ECO:0000256" key="3">
    <source>
        <dbReference type="PROSITE-ProRule" id="PRU00059"/>
    </source>
</evidence>
<organism evidence="5 6">
    <name type="scientific">Paramormyrops kingsleyae</name>
    <dbReference type="NCBI Taxonomy" id="1676925"/>
    <lineage>
        <taxon>Eukaryota</taxon>
        <taxon>Metazoa</taxon>
        <taxon>Chordata</taxon>
        <taxon>Craniata</taxon>
        <taxon>Vertebrata</taxon>
        <taxon>Euteleostomi</taxon>
        <taxon>Actinopterygii</taxon>
        <taxon>Neopterygii</taxon>
        <taxon>Teleostei</taxon>
        <taxon>Osteoglossocephala</taxon>
        <taxon>Osteoglossomorpha</taxon>
        <taxon>Osteoglossiformes</taxon>
        <taxon>Mormyridae</taxon>
        <taxon>Paramormyrops</taxon>
    </lineage>
</organism>
<dbReference type="PANTHER" id="PTHR24251:SF41">
    <property type="entry name" value="DELETED IN MALIGNANT BRAIN TUMORS 1 PROTEIN-LIKE"/>
    <property type="match status" value="1"/>
</dbReference>
<dbReference type="Proteomes" id="UP000261540">
    <property type="component" value="Unplaced"/>
</dbReference>
<dbReference type="Gene3D" id="2.60.120.290">
    <property type="entry name" value="Spermadhesin, CUB domain"/>
    <property type="match status" value="1"/>
</dbReference>
<name>A0A3B3T1H6_9TELE</name>
<sequence length="163" mass="17494">MTRCLPSGCLAIGGSVGTLSSPPCSPFVSQILLYLTLPAGPWRMGSPFESGPSQGFNSFSGVFPFYPNNQACRWTLQAPAGFVVQITFLDIELEKVSGCIYDQLVVNTGSNNVSFCGLTAKGLSLSSTGNFMEVSFTTDDSIQGRGFNISYRQGMLTVCNRLF</sequence>
<keyword evidence="6" id="KW-1185">Reference proteome</keyword>
<comment type="caution">
    <text evidence="3">Lacks conserved residue(s) required for the propagation of feature annotation.</text>
</comment>
<keyword evidence="1" id="KW-0677">Repeat</keyword>
<proteinExistence type="predicted"/>
<reference evidence="5" key="1">
    <citation type="submission" date="2025-08" db="UniProtKB">
        <authorList>
            <consortium name="Ensembl"/>
        </authorList>
    </citation>
    <scope>IDENTIFICATION</scope>
</reference>
<feature type="disulfide bond" evidence="3">
    <location>
        <begin position="99"/>
        <end position="116"/>
    </location>
</feature>
<dbReference type="SUPFAM" id="SSF49854">
    <property type="entry name" value="Spermadhesin, CUB domain"/>
    <property type="match status" value="1"/>
</dbReference>
<dbReference type="STRING" id="1676925.ENSPKIP00000036714"/>
<evidence type="ECO:0000259" key="4">
    <source>
        <dbReference type="PROSITE" id="PS01180"/>
    </source>
</evidence>
<dbReference type="GeneTree" id="ENSGT00940000178007"/>
<evidence type="ECO:0000313" key="6">
    <source>
        <dbReference type="Proteomes" id="UP000261540"/>
    </source>
</evidence>
<dbReference type="CDD" id="cd00041">
    <property type="entry name" value="CUB"/>
    <property type="match status" value="1"/>
</dbReference>
<dbReference type="Ensembl" id="ENSPKIT00000017665.1">
    <property type="protein sequence ID" value="ENSPKIP00000036714.1"/>
    <property type="gene ID" value="ENSPKIG00000015177.1"/>
</dbReference>
<dbReference type="PROSITE" id="PS01180">
    <property type="entry name" value="CUB"/>
    <property type="match status" value="1"/>
</dbReference>
<protein>
    <recommendedName>
        <fullName evidence="4">CUB domain-containing protein</fullName>
    </recommendedName>
</protein>
<dbReference type="PANTHER" id="PTHR24251">
    <property type="entry name" value="OVOCHYMASE-RELATED"/>
    <property type="match status" value="1"/>
</dbReference>
<keyword evidence="2 3" id="KW-1015">Disulfide bond</keyword>
<evidence type="ECO:0000256" key="2">
    <source>
        <dbReference type="ARBA" id="ARBA00023157"/>
    </source>
</evidence>
<reference evidence="5" key="2">
    <citation type="submission" date="2025-09" db="UniProtKB">
        <authorList>
            <consortium name="Ensembl"/>
        </authorList>
    </citation>
    <scope>IDENTIFICATION</scope>
</reference>
<dbReference type="InterPro" id="IPR000859">
    <property type="entry name" value="CUB_dom"/>
</dbReference>
<dbReference type="InterPro" id="IPR035914">
    <property type="entry name" value="Sperma_CUB_dom_sf"/>
</dbReference>